<feature type="binding site" evidence="6">
    <location>
        <position position="288"/>
    </location>
    <ligand>
        <name>Mg(2+)</name>
        <dbReference type="ChEBI" id="CHEBI:18420"/>
        <label>1</label>
    </ligand>
</feature>
<dbReference type="GO" id="GO:0005737">
    <property type="term" value="C:cytoplasm"/>
    <property type="evidence" value="ECO:0007669"/>
    <property type="project" value="UniProtKB-SubCell"/>
</dbReference>
<dbReference type="Pfam" id="PF01820">
    <property type="entry name" value="Dala_Dala_lig_N"/>
    <property type="match status" value="1"/>
</dbReference>
<comment type="catalytic activity">
    <reaction evidence="4">
        <text>2 D-alanine + ATP = D-alanyl-D-alanine + ADP + phosphate + H(+)</text>
        <dbReference type="Rhea" id="RHEA:11224"/>
        <dbReference type="ChEBI" id="CHEBI:15378"/>
        <dbReference type="ChEBI" id="CHEBI:30616"/>
        <dbReference type="ChEBI" id="CHEBI:43474"/>
        <dbReference type="ChEBI" id="CHEBI:57416"/>
        <dbReference type="ChEBI" id="CHEBI:57822"/>
        <dbReference type="ChEBI" id="CHEBI:456216"/>
        <dbReference type="EC" id="6.3.2.4"/>
    </reaction>
</comment>
<dbReference type="AlphaFoldDB" id="A0A1G1XKS7"/>
<feature type="binding site" evidence="6">
    <location>
        <position position="300"/>
    </location>
    <ligand>
        <name>Mg(2+)</name>
        <dbReference type="ChEBI" id="CHEBI:18420"/>
        <label>2</label>
    </ligand>
</feature>
<dbReference type="InterPro" id="IPR011095">
    <property type="entry name" value="Dala_Dala_lig_C"/>
</dbReference>
<dbReference type="Gene3D" id="3.30.470.20">
    <property type="entry name" value="ATP-grasp fold, B domain"/>
    <property type="match status" value="1"/>
</dbReference>
<evidence type="ECO:0000259" key="8">
    <source>
        <dbReference type="PROSITE" id="PS50975"/>
    </source>
</evidence>
<dbReference type="EMBL" id="MHHY01000006">
    <property type="protein sequence ID" value="OGY40703.1"/>
    <property type="molecule type" value="Genomic_DNA"/>
</dbReference>
<dbReference type="Gene3D" id="3.30.1490.20">
    <property type="entry name" value="ATP-grasp fold, A domain"/>
    <property type="match status" value="1"/>
</dbReference>
<dbReference type="STRING" id="1797529.A2570_01045"/>
<dbReference type="PANTHER" id="PTHR23132">
    <property type="entry name" value="D-ALANINE--D-ALANINE LIGASE"/>
    <property type="match status" value="1"/>
</dbReference>
<feature type="active site" evidence="5">
    <location>
        <position position="311"/>
    </location>
</feature>
<feature type="active site" evidence="5">
    <location>
        <position position="15"/>
    </location>
</feature>
<evidence type="ECO:0000256" key="6">
    <source>
        <dbReference type="PIRSR" id="PIRSR039102-3"/>
    </source>
</evidence>
<feature type="binding site" evidence="6">
    <location>
        <position position="302"/>
    </location>
    <ligand>
        <name>Mg(2+)</name>
        <dbReference type="ChEBI" id="CHEBI:18420"/>
        <label>2</label>
    </ligand>
</feature>
<dbReference type="GO" id="GO:0005524">
    <property type="term" value="F:ATP binding"/>
    <property type="evidence" value="ECO:0007669"/>
    <property type="project" value="UniProtKB-UniRule"/>
</dbReference>
<reference evidence="9 10" key="1">
    <citation type="journal article" date="2016" name="Nat. Commun.">
        <title>Thousands of microbial genomes shed light on interconnected biogeochemical processes in an aquifer system.</title>
        <authorList>
            <person name="Anantharaman K."/>
            <person name="Brown C.T."/>
            <person name="Hug L.A."/>
            <person name="Sharon I."/>
            <person name="Castelle C.J."/>
            <person name="Probst A.J."/>
            <person name="Thomas B.C."/>
            <person name="Singh A."/>
            <person name="Wilkins M.J."/>
            <person name="Karaoz U."/>
            <person name="Brodie E.L."/>
            <person name="Williams K.H."/>
            <person name="Hubbard S.S."/>
            <person name="Banfield J.F."/>
        </authorList>
    </citation>
    <scope>NUCLEOTIDE SEQUENCE [LARGE SCALE GENOMIC DNA]</scope>
</reference>
<dbReference type="GO" id="GO:0008360">
    <property type="term" value="P:regulation of cell shape"/>
    <property type="evidence" value="ECO:0007669"/>
    <property type="project" value="UniProtKB-KW"/>
</dbReference>
<organism evidence="9 10">
    <name type="scientific">Candidatus Brennerbacteria bacterium RIFOXYD1_FULL_41_16</name>
    <dbReference type="NCBI Taxonomy" id="1797529"/>
    <lineage>
        <taxon>Bacteria</taxon>
        <taxon>Candidatus Brenneribacteriota</taxon>
    </lineage>
</organism>
<gene>
    <name evidence="4" type="primary">ddl</name>
    <name evidence="9" type="ORF">A2570_01045</name>
</gene>
<dbReference type="GO" id="GO:0046872">
    <property type="term" value="F:metal ion binding"/>
    <property type="evidence" value="ECO:0007669"/>
    <property type="project" value="UniProtKB-KW"/>
</dbReference>
<dbReference type="GO" id="GO:0009252">
    <property type="term" value="P:peptidoglycan biosynthetic process"/>
    <property type="evidence" value="ECO:0007669"/>
    <property type="project" value="UniProtKB-UniRule"/>
</dbReference>
<comment type="pathway">
    <text evidence="4">Cell wall biogenesis; peptidoglycan biosynthesis.</text>
</comment>
<evidence type="ECO:0000256" key="1">
    <source>
        <dbReference type="ARBA" id="ARBA00010871"/>
    </source>
</evidence>
<comment type="cofactor">
    <cofactor evidence="6">
        <name>Mg(2+)</name>
        <dbReference type="ChEBI" id="CHEBI:18420"/>
    </cofactor>
    <cofactor evidence="6">
        <name>Mn(2+)</name>
        <dbReference type="ChEBI" id="CHEBI:29035"/>
    </cofactor>
    <text evidence="6">Binds 2 magnesium or manganese ions per subunit.</text>
</comment>
<dbReference type="PANTHER" id="PTHR23132:SF23">
    <property type="entry name" value="D-ALANINE--D-ALANINE LIGASE B"/>
    <property type="match status" value="1"/>
</dbReference>
<proteinExistence type="inferred from homology"/>
<keyword evidence="4" id="KW-0573">Peptidoglycan synthesis</keyword>
<comment type="caution">
    <text evidence="9">The sequence shown here is derived from an EMBL/GenBank/DDBJ whole genome shotgun (WGS) entry which is preliminary data.</text>
</comment>
<dbReference type="InterPro" id="IPR011761">
    <property type="entry name" value="ATP-grasp"/>
</dbReference>
<dbReference type="SUPFAM" id="SSF56059">
    <property type="entry name" value="Glutathione synthetase ATP-binding domain-like"/>
    <property type="match status" value="1"/>
</dbReference>
<keyword evidence="4" id="KW-0133">Cell shape</keyword>
<comment type="similarity">
    <text evidence="1 4">Belongs to the D-alanine--D-alanine ligase family.</text>
</comment>
<dbReference type="InterPro" id="IPR011127">
    <property type="entry name" value="Dala_Dala_lig_N"/>
</dbReference>
<sequence>MKIKIALVCGGPSSEHEVSLWSTTAILKNINPDRYEIFVFYIDKQLNTCFFPAQSGDGLELPQDKNLYLPFLEGIQKNLKSVAKAVLMGIHGEFVEDGRLQNIFDFFGIKYTGSGMQSSVLAMDKYSSTNFVQKVCGVKIPEAIIFNPDNIGVDLRGTIFPVVLKPNDAGSSVGVKILKTQEALETEIERLKNDSKFDYWLLQEYISDAIELSCGCLEKSNKEMIKLPPIEIIPHRADFFDYDSKYQKGGSREITPPENVSKEISDKVSNLACKIHRVLRCKTYSRSDFLVRGREIYYLETNTLPGMTATSLLPQEAKAAGISFSELIDFIIEN</sequence>
<keyword evidence="3 4" id="KW-0961">Cell wall biogenesis/degradation</keyword>
<dbReference type="PIRSF" id="PIRSF039102">
    <property type="entry name" value="Ddl/VanB"/>
    <property type="match status" value="1"/>
</dbReference>
<dbReference type="InterPro" id="IPR016185">
    <property type="entry name" value="PreATP-grasp_dom_sf"/>
</dbReference>
<dbReference type="SUPFAM" id="SSF52440">
    <property type="entry name" value="PreATP-grasp domain"/>
    <property type="match status" value="1"/>
</dbReference>
<comment type="function">
    <text evidence="4">Cell wall formation.</text>
</comment>
<keyword evidence="2 4" id="KW-0436">Ligase</keyword>
<evidence type="ECO:0000313" key="10">
    <source>
        <dbReference type="Proteomes" id="UP000178570"/>
    </source>
</evidence>
<dbReference type="InterPro" id="IPR005905">
    <property type="entry name" value="D_ala_D_ala"/>
</dbReference>
<protein>
    <recommendedName>
        <fullName evidence="4">D-alanine--D-alanine ligase</fullName>
        <ecNumber evidence="4">6.3.2.4</ecNumber>
    </recommendedName>
    <alternativeName>
        <fullName evidence="4">D-Ala-D-Ala ligase</fullName>
    </alternativeName>
    <alternativeName>
        <fullName evidence="4">D-alanylalanine synthetase</fullName>
    </alternativeName>
</protein>
<dbReference type="HAMAP" id="MF_00047">
    <property type="entry name" value="Dala_Dala_lig"/>
    <property type="match status" value="1"/>
</dbReference>
<feature type="active site" evidence="5">
    <location>
        <position position="171"/>
    </location>
</feature>
<dbReference type="Proteomes" id="UP000178570">
    <property type="component" value="Unassembled WGS sequence"/>
</dbReference>
<dbReference type="GO" id="GO:0008716">
    <property type="term" value="F:D-alanine-D-alanine ligase activity"/>
    <property type="evidence" value="ECO:0007669"/>
    <property type="project" value="UniProtKB-UniRule"/>
</dbReference>
<name>A0A1G1XKS7_9BACT</name>
<dbReference type="PROSITE" id="PS50975">
    <property type="entry name" value="ATP_GRASP"/>
    <property type="match status" value="1"/>
</dbReference>
<keyword evidence="7" id="KW-0547">Nucleotide-binding</keyword>
<keyword evidence="4" id="KW-0963">Cytoplasm</keyword>
<feature type="binding site" evidence="6">
    <location>
        <position position="300"/>
    </location>
    <ligand>
        <name>Mg(2+)</name>
        <dbReference type="ChEBI" id="CHEBI:18420"/>
        <label>1</label>
    </ligand>
</feature>
<evidence type="ECO:0000256" key="2">
    <source>
        <dbReference type="ARBA" id="ARBA00022598"/>
    </source>
</evidence>
<evidence type="ECO:0000256" key="7">
    <source>
        <dbReference type="PROSITE-ProRule" id="PRU00409"/>
    </source>
</evidence>
<accession>A0A1G1XKS7</accession>
<evidence type="ECO:0000313" key="9">
    <source>
        <dbReference type="EMBL" id="OGY40703.1"/>
    </source>
</evidence>
<keyword evidence="6" id="KW-0460">Magnesium</keyword>
<keyword evidence="7" id="KW-0067">ATP-binding</keyword>
<dbReference type="Gene3D" id="3.40.50.20">
    <property type="match status" value="1"/>
</dbReference>
<evidence type="ECO:0000256" key="4">
    <source>
        <dbReference type="HAMAP-Rule" id="MF_00047"/>
    </source>
</evidence>
<evidence type="ECO:0000256" key="5">
    <source>
        <dbReference type="PIRSR" id="PIRSR039102-1"/>
    </source>
</evidence>
<keyword evidence="6" id="KW-0464">Manganese</keyword>
<dbReference type="UniPathway" id="UPA00219"/>
<dbReference type="InterPro" id="IPR013815">
    <property type="entry name" value="ATP_grasp_subdomain_1"/>
</dbReference>
<feature type="domain" description="ATP-grasp" evidence="8">
    <location>
        <begin position="130"/>
        <end position="333"/>
    </location>
</feature>
<keyword evidence="6" id="KW-0479">Metal-binding</keyword>
<dbReference type="EC" id="6.3.2.4" evidence="4"/>
<comment type="subcellular location">
    <subcellularLocation>
        <location evidence="4">Cytoplasm</location>
    </subcellularLocation>
</comment>
<dbReference type="GO" id="GO:0071555">
    <property type="term" value="P:cell wall organization"/>
    <property type="evidence" value="ECO:0007669"/>
    <property type="project" value="UniProtKB-KW"/>
</dbReference>
<dbReference type="Pfam" id="PF07478">
    <property type="entry name" value="Dala_Dala_lig_C"/>
    <property type="match status" value="1"/>
</dbReference>
<evidence type="ECO:0000256" key="3">
    <source>
        <dbReference type="ARBA" id="ARBA00023316"/>
    </source>
</evidence>